<sequence length="177" mass="20817">MIKEVKKLLEFLFKKETQAINAKHYKEKFDEYNSLAAEIKSYMNDITVGLGLPIHRRLKDDEYYEDFKNAPYPMARDLYKISEYNHAAYGKLWACYVSGANPIQNKAKLIFDCFIISKVDEDLKIIADFIPDPDTSKWIFVGGDRSIKYYELGEPVAIERYLEPTEEWSLEEYLKDK</sequence>
<evidence type="ECO:0000313" key="2">
    <source>
        <dbReference type="Proteomes" id="UP000186744"/>
    </source>
</evidence>
<dbReference type="AlphaFoldDB" id="A0A1N7KEI1"/>
<dbReference type="OrthoDB" id="1272831at2"/>
<dbReference type="EMBL" id="FTOL01000001">
    <property type="protein sequence ID" value="SIS59993.1"/>
    <property type="molecule type" value="Genomic_DNA"/>
</dbReference>
<keyword evidence="2" id="KW-1185">Reference proteome</keyword>
<dbReference type="Proteomes" id="UP000186744">
    <property type="component" value="Unassembled WGS sequence"/>
</dbReference>
<reference evidence="2" key="1">
    <citation type="submission" date="2017-01" db="EMBL/GenBank/DDBJ databases">
        <authorList>
            <person name="Varghese N."/>
            <person name="Submissions S."/>
        </authorList>
    </citation>
    <scope>NUCLEOTIDE SEQUENCE [LARGE SCALE GENOMIC DNA]</scope>
    <source>
        <strain evidence="2">DSM 18017</strain>
    </source>
</reference>
<dbReference type="STRING" id="373668.SAMN05421786_101417"/>
<evidence type="ECO:0000313" key="1">
    <source>
        <dbReference type="EMBL" id="SIS59993.1"/>
    </source>
</evidence>
<accession>A0A1N7KEI1</accession>
<dbReference type="RefSeq" id="WP_076549519.1">
    <property type="nucleotide sequence ID" value="NZ_FTOL01000001.1"/>
</dbReference>
<name>A0A1N7KEI1_9FLAO</name>
<protein>
    <submittedName>
        <fullName evidence="1">Uncharacterized protein</fullName>
    </submittedName>
</protein>
<proteinExistence type="predicted"/>
<organism evidence="1 2">
    <name type="scientific">Chryseobacterium ureilyticum</name>
    <dbReference type="NCBI Taxonomy" id="373668"/>
    <lineage>
        <taxon>Bacteria</taxon>
        <taxon>Pseudomonadati</taxon>
        <taxon>Bacteroidota</taxon>
        <taxon>Flavobacteriia</taxon>
        <taxon>Flavobacteriales</taxon>
        <taxon>Weeksellaceae</taxon>
        <taxon>Chryseobacterium group</taxon>
        <taxon>Chryseobacterium</taxon>
    </lineage>
</organism>
<gene>
    <name evidence="1" type="ORF">SAMN05421786_101417</name>
</gene>